<gene>
    <name evidence="2" type="ORF">EHF33_19640</name>
</gene>
<organism evidence="2 3">
    <name type="scientific">Deinococcus psychrotolerans</name>
    <dbReference type="NCBI Taxonomy" id="2489213"/>
    <lineage>
        <taxon>Bacteria</taxon>
        <taxon>Thermotogati</taxon>
        <taxon>Deinococcota</taxon>
        <taxon>Deinococci</taxon>
        <taxon>Deinococcales</taxon>
        <taxon>Deinococcaceae</taxon>
        <taxon>Deinococcus</taxon>
    </lineage>
</organism>
<dbReference type="Proteomes" id="UP000276417">
    <property type="component" value="Plasmid unnamed2"/>
</dbReference>
<feature type="transmembrane region" description="Helical" evidence="1">
    <location>
        <begin position="38"/>
        <end position="59"/>
    </location>
</feature>
<name>A0A3G8YJF5_9DEIO</name>
<evidence type="ECO:0000256" key="1">
    <source>
        <dbReference type="SAM" id="Phobius"/>
    </source>
</evidence>
<accession>A0A3G8YJF5</accession>
<keyword evidence="1" id="KW-0812">Transmembrane</keyword>
<dbReference type="RefSeq" id="WP_124875364.1">
    <property type="nucleotide sequence ID" value="NZ_CP034186.1"/>
</dbReference>
<evidence type="ECO:0008006" key="4">
    <source>
        <dbReference type="Google" id="ProtNLM"/>
    </source>
</evidence>
<keyword evidence="1" id="KW-1133">Transmembrane helix</keyword>
<dbReference type="KEGG" id="dph:EHF33_19640"/>
<keyword evidence="2" id="KW-0614">Plasmid</keyword>
<evidence type="ECO:0000313" key="3">
    <source>
        <dbReference type="Proteomes" id="UP000276417"/>
    </source>
</evidence>
<reference evidence="2 3" key="1">
    <citation type="submission" date="2018-11" db="EMBL/GenBank/DDBJ databases">
        <title>Deinococcus shelandsis sp. nov., isolated from South Shetland Islands soil of Antarctica.</title>
        <authorList>
            <person name="Tian J."/>
        </authorList>
    </citation>
    <scope>NUCLEOTIDE SEQUENCE [LARGE SCALE GENOMIC DNA]</scope>
    <source>
        <strain evidence="2 3">S14-83T</strain>
        <plasmid evidence="2 3">unnamed2</plasmid>
    </source>
</reference>
<protein>
    <recommendedName>
        <fullName evidence="4">Transposase</fullName>
    </recommendedName>
</protein>
<keyword evidence="3" id="KW-1185">Reference proteome</keyword>
<dbReference type="OrthoDB" id="4962032at2"/>
<proteinExistence type="predicted"/>
<sequence>MQTLPSTVDIITHLFVQIDDRLGGLGQHPLSKLHPSEIVTLGMLFGLKCIGFKAFYRWLSRDYLALFPRLPERSRLS</sequence>
<dbReference type="AlphaFoldDB" id="A0A3G8YJF5"/>
<evidence type="ECO:0000313" key="2">
    <source>
        <dbReference type="EMBL" id="AZI45093.1"/>
    </source>
</evidence>
<dbReference type="EMBL" id="CP034186">
    <property type="protein sequence ID" value="AZI45093.1"/>
    <property type="molecule type" value="Genomic_DNA"/>
</dbReference>
<keyword evidence="1" id="KW-0472">Membrane</keyword>
<geneLocation type="plasmid" evidence="2 3">
    <name>unnamed2</name>
</geneLocation>